<keyword evidence="1" id="KW-0472">Membrane</keyword>
<name>A0AAF3EIT6_9BILA</name>
<feature type="transmembrane region" description="Helical" evidence="1">
    <location>
        <begin position="98"/>
        <end position="115"/>
    </location>
</feature>
<dbReference type="AlphaFoldDB" id="A0AAF3EIT6"/>
<dbReference type="WBParaSite" id="MBELARI_LOCUS139">
    <property type="protein sequence ID" value="MBELARI_LOCUS139"/>
    <property type="gene ID" value="MBELARI_LOCUS139"/>
</dbReference>
<feature type="transmembrane region" description="Helical" evidence="1">
    <location>
        <begin position="66"/>
        <end position="91"/>
    </location>
</feature>
<dbReference type="Proteomes" id="UP000887575">
    <property type="component" value="Unassembled WGS sequence"/>
</dbReference>
<protein>
    <submittedName>
        <fullName evidence="3">Uncharacterized protein</fullName>
    </submittedName>
</protein>
<evidence type="ECO:0000313" key="3">
    <source>
        <dbReference type="WBParaSite" id="MBELARI_LOCUS139"/>
    </source>
</evidence>
<proteinExistence type="predicted"/>
<evidence type="ECO:0000313" key="2">
    <source>
        <dbReference type="Proteomes" id="UP000887575"/>
    </source>
</evidence>
<keyword evidence="1" id="KW-0812">Transmembrane</keyword>
<accession>A0AAF3EIT6</accession>
<keyword evidence="2" id="KW-1185">Reference proteome</keyword>
<organism evidence="2 3">
    <name type="scientific">Mesorhabditis belari</name>
    <dbReference type="NCBI Taxonomy" id="2138241"/>
    <lineage>
        <taxon>Eukaryota</taxon>
        <taxon>Metazoa</taxon>
        <taxon>Ecdysozoa</taxon>
        <taxon>Nematoda</taxon>
        <taxon>Chromadorea</taxon>
        <taxon>Rhabditida</taxon>
        <taxon>Rhabditina</taxon>
        <taxon>Rhabditomorpha</taxon>
        <taxon>Rhabditoidea</taxon>
        <taxon>Rhabditidae</taxon>
        <taxon>Mesorhabditinae</taxon>
        <taxon>Mesorhabditis</taxon>
    </lineage>
</organism>
<reference evidence="3" key="1">
    <citation type="submission" date="2024-02" db="UniProtKB">
        <authorList>
            <consortium name="WormBaseParasite"/>
        </authorList>
    </citation>
    <scope>IDENTIFICATION</scope>
</reference>
<keyword evidence="1" id="KW-1133">Transmembrane helix</keyword>
<sequence length="127" mass="14695">MDGRKFREAPFYQIVCCLTITDCLHLLLQWLIVYPSLFGLVPEGSFLDWLQNSIVGQNGLDFTDQALFVFVTLITLNRFAVFIAQPLLVLFTKRTTPITILVSLLPLILLCFFVKRRKVESILMRRK</sequence>
<evidence type="ECO:0000256" key="1">
    <source>
        <dbReference type="SAM" id="Phobius"/>
    </source>
</evidence>